<dbReference type="InterPro" id="IPR011059">
    <property type="entry name" value="Metal-dep_hydrolase_composite"/>
</dbReference>
<proteinExistence type="predicted"/>
<protein>
    <submittedName>
        <fullName evidence="3">SsnA, Cytosine deaminase and related metal-dependent hydrolase</fullName>
    </submittedName>
</protein>
<reference evidence="3" key="1">
    <citation type="journal article" date="2018" name="BMC Genomics">
        <title>Comparative genomics of the wheat fungal pathogen Pyrenophora tritici-repentis reveals chromosomal variations and genome plasticity.</title>
        <authorList>
            <person name="Moolhuijzen P."/>
            <person name="See P.T."/>
            <person name="Hane J.K."/>
            <person name="Shi G."/>
            <person name="Liu Z."/>
            <person name="Oliver R.P."/>
            <person name="Moffat C.S."/>
        </authorList>
    </citation>
    <scope>NUCLEOTIDE SEQUENCE [LARGE SCALE GENOMIC DNA]</scope>
    <source>
        <strain evidence="3">M4</strain>
    </source>
</reference>
<dbReference type="Proteomes" id="UP000245464">
    <property type="component" value="Chromosome 8"/>
</dbReference>
<dbReference type="Pfam" id="PF01979">
    <property type="entry name" value="Amidohydro_1"/>
    <property type="match status" value="1"/>
</dbReference>
<dbReference type="RefSeq" id="XP_001938369.2">
    <property type="nucleotide sequence ID" value="XM_001938334.2"/>
</dbReference>
<evidence type="ECO:0000256" key="1">
    <source>
        <dbReference type="ARBA" id="ARBA00022801"/>
    </source>
</evidence>
<dbReference type="KEGG" id="ptrr:6346315"/>
<sequence>MTMPQTIKTPVRLLAHATVITVNKSREVILDGALLIENGRITALGKTSDLIYQLESRGDHGDVETIDCTNKIVIPGLINTHAHLAQSLLRGLAEDLSLHNWLCDAIWPLEANYAEDDGYVASMLTITEMLKTGTTCFLEAMLTHRSGLENVVRAVEETGIRACLGKLIKATESNPDLNMKDARDRDVDSMSVTAALAAHQRYHGSCDDRLHVWFSAGTPRGSPMAAHTSIGEAAQTHDIGLTMHCVEAPKDLTIYRDYYQCSPFQFCRDTKLTGPKSVFAHCVHPDPAAGDFDILRESKSTVSHNPMSNLKLGSGVAPIPDMVASGVNVALGTDGAPCNNSYDMFSEMHLASILHGGVRHNAGVLSAYDVLEFATINGARALGLEAEIGSLEIGKKADVVVVAPKGVACAPWNSVEQSTGGMDPVTVLVHSSSANTDMVIVDGQLLVNNGKLLHIDEDVAIEKANNSIAGIRERSGVGARNHMSLKYT</sequence>
<dbReference type="SUPFAM" id="SSF51338">
    <property type="entry name" value="Composite domain of metallo-dependent hydrolases"/>
    <property type="match status" value="1"/>
</dbReference>
<dbReference type="InterPro" id="IPR050287">
    <property type="entry name" value="MTA/SAH_deaminase"/>
</dbReference>
<dbReference type="GO" id="GO:0016810">
    <property type="term" value="F:hydrolase activity, acting on carbon-nitrogen (but not peptide) bonds"/>
    <property type="evidence" value="ECO:0007669"/>
    <property type="project" value="InterPro"/>
</dbReference>
<dbReference type="PANTHER" id="PTHR43794:SF11">
    <property type="entry name" value="AMIDOHYDROLASE-RELATED DOMAIN-CONTAINING PROTEIN"/>
    <property type="match status" value="1"/>
</dbReference>
<dbReference type="Gene3D" id="2.30.40.10">
    <property type="entry name" value="Urease, subunit C, domain 1"/>
    <property type="match status" value="1"/>
</dbReference>
<gene>
    <name evidence="3" type="ORF">PtrM4_135910</name>
</gene>
<evidence type="ECO:0000313" key="3">
    <source>
        <dbReference type="EMBL" id="KAF7567000.1"/>
    </source>
</evidence>
<dbReference type="CDD" id="cd01298">
    <property type="entry name" value="ATZ_TRZ_like"/>
    <property type="match status" value="1"/>
</dbReference>
<dbReference type="Gene3D" id="3.20.20.140">
    <property type="entry name" value="Metal-dependent hydrolases"/>
    <property type="match status" value="1"/>
</dbReference>
<evidence type="ECO:0000259" key="2">
    <source>
        <dbReference type="Pfam" id="PF01979"/>
    </source>
</evidence>
<evidence type="ECO:0000313" key="4">
    <source>
        <dbReference type="Proteomes" id="UP000245464"/>
    </source>
</evidence>
<keyword evidence="1 3" id="KW-0378">Hydrolase</keyword>
<comment type="caution">
    <text evidence="3">The sequence shown here is derived from an EMBL/GenBank/DDBJ whole genome shotgun (WGS) entry which is preliminary data.</text>
</comment>
<dbReference type="PANTHER" id="PTHR43794">
    <property type="entry name" value="AMINOHYDROLASE SSNA-RELATED"/>
    <property type="match status" value="1"/>
</dbReference>
<dbReference type="InterPro" id="IPR032466">
    <property type="entry name" value="Metal_Hydrolase"/>
</dbReference>
<dbReference type="GeneID" id="6346315"/>
<organism evidence="3 4">
    <name type="scientific">Pyrenophora tritici-repentis</name>
    <dbReference type="NCBI Taxonomy" id="45151"/>
    <lineage>
        <taxon>Eukaryota</taxon>
        <taxon>Fungi</taxon>
        <taxon>Dikarya</taxon>
        <taxon>Ascomycota</taxon>
        <taxon>Pezizomycotina</taxon>
        <taxon>Dothideomycetes</taxon>
        <taxon>Pleosporomycetidae</taxon>
        <taxon>Pleosporales</taxon>
        <taxon>Pleosporineae</taxon>
        <taxon>Pleosporaceae</taxon>
        <taxon>Pyrenophora</taxon>
    </lineage>
</organism>
<dbReference type="SUPFAM" id="SSF51556">
    <property type="entry name" value="Metallo-dependent hydrolases"/>
    <property type="match status" value="1"/>
</dbReference>
<dbReference type="AlphaFoldDB" id="A0A2W1EIB3"/>
<name>A0A2W1EIB3_9PLEO</name>
<feature type="domain" description="Amidohydrolase-related" evidence="2">
    <location>
        <begin position="72"/>
        <end position="445"/>
    </location>
</feature>
<dbReference type="EMBL" id="NQIK02000008">
    <property type="protein sequence ID" value="KAF7567000.1"/>
    <property type="molecule type" value="Genomic_DNA"/>
</dbReference>
<accession>A0A2W1EIB3</accession>
<dbReference type="InterPro" id="IPR006680">
    <property type="entry name" value="Amidohydro-rel"/>
</dbReference>